<evidence type="ECO:0000313" key="3">
    <source>
        <dbReference type="Proteomes" id="UP001168821"/>
    </source>
</evidence>
<dbReference type="GO" id="GO:0006631">
    <property type="term" value="P:fatty acid metabolic process"/>
    <property type="evidence" value="ECO:0007669"/>
    <property type="project" value="TreeGrafter"/>
</dbReference>
<dbReference type="Proteomes" id="UP001168821">
    <property type="component" value="Unassembled WGS sequence"/>
</dbReference>
<gene>
    <name evidence="2" type="ORF">Zmor_019000</name>
</gene>
<proteinExistence type="predicted"/>
<protein>
    <recommendedName>
        <fullName evidence="4">Alpha-ketoglutarate-dependent dioxygenase ABH7</fullName>
    </recommendedName>
</protein>
<comment type="caution">
    <text evidence="2">The sequence shown here is derived from an EMBL/GenBank/DDBJ whole genome shotgun (WGS) entry which is preliminary data.</text>
</comment>
<keyword evidence="3" id="KW-1185">Reference proteome</keyword>
<dbReference type="InterPro" id="IPR032870">
    <property type="entry name" value="ALKBH7-like"/>
</dbReference>
<dbReference type="PANTHER" id="PTHR21052:SF0">
    <property type="entry name" value="ALPHA-KETOGLUTARATE-DEPENDENT DIOXYGENASE ALKB HOMOLOG 7, MITOCHONDRIAL"/>
    <property type="match status" value="1"/>
</dbReference>
<reference evidence="2" key="1">
    <citation type="journal article" date="2023" name="G3 (Bethesda)">
        <title>Whole genome assemblies of Zophobas morio and Tenebrio molitor.</title>
        <authorList>
            <person name="Kaur S."/>
            <person name="Stinson S.A."/>
            <person name="diCenzo G.C."/>
        </authorList>
    </citation>
    <scope>NUCLEOTIDE SEQUENCE</scope>
    <source>
        <strain evidence="2">QUZm001</strain>
    </source>
</reference>
<dbReference type="GO" id="GO:0006974">
    <property type="term" value="P:DNA damage response"/>
    <property type="evidence" value="ECO:0007669"/>
    <property type="project" value="InterPro"/>
</dbReference>
<name>A0AA38I8F5_9CUCU</name>
<dbReference type="Gene3D" id="2.60.120.590">
    <property type="entry name" value="Alpha-ketoglutarate-dependent dioxygenase AlkB-like"/>
    <property type="match status" value="1"/>
</dbReference>
<dbReference type="EMBL" id="JALNTZ010000005">
    <property type="protein sequence ID" value="KAJ3653083.1"/>
    <property type="molecule type" value="Genomic_DNA"/>
</dbReference>
<dbReference type="SUPFAM" id="SSF51197">
    <property type="entry name" value="Clavaminate synthase-like"/>
    <property type="match status" value="1"/>
</dbReference>
<evidence type="ECO:0000313" key="2">
    <source>
        <dbReference type="EMBL" id="KAJ3653083.1"/>
    </source>
</evidence>
<evidence type="ECO:0008006" key="4">
    <source>
        <dbReference type="Google" id="ProtNLM"/>
    </source>
</evidence>
<sequence length="234" mass="27230">MLLRRFLPNMHLRIRHFSEAKLLETVVPQYPPYLDLSEQLTQEPSLGQALASTMTIHNDFISEAEEQSLIDEVEPYMSNLKYEFDHWDDAIHGYRETERLQWNEANTKILGRVRELAFPPNVAQLKYVHILDLEEKGHIKPHIDAVRFCGDTIAGLSLLTDSVMRLVHDKKKALYADVLLRRRSLYVMKGTARFDYTHELLANKFSLFKGEKIFKGRRISVICRNEPSSERTSS</sequence>
<dbReference type="PANTHER" id="PTHR21052">
    <property type="entry name" value="SPERMATOGENESIS ASSOCIATED 11-RELATED"/>
    <property type="match status" value="1"/>
</dbReference>
<comment type="cofactor">
    <cofactor evidence="1">
        <name>Fe(2+)</name>
        <dbReference type="ChEBI" id="CHEBI:29033"/>
    </cofactor>
</comment>
<dbReference type="GO" id="GO:0005759">
    <property type="term" value="C:mitochondrial matrix"/>
    <property type="evidence" value="ECO:0007669"/>
    <property type="project" value="TreeGrafter"/>
</dbReference>
<organism evidence="2 3">
    <name type="scientific">Zophobas morio</name>
    <dbReference type="NCBI Taxonomy" id="2755281"/>
    <lineage>
        <taxon>Eukaryota</taxon>
        <taxon>Metazoa</taxon>
        <taxon>Ecdysozoa</taxon>
        <taxon>Arthropoda</taxon>
        <taxon>Hexapoda</taxon>
        <taxon>Insecta</taxon>
        <taxon>Pterygota</taxon>
        <taxon>Neoptera</taxon>
        <taxon>Endopterygota</taxon>
        <taxon>Coleoptera</taxon>
        <taxon>Polyphaga</taxon>
        <taxon>Cucujiformia</taxon>
        <taxon>Tenebrionidae</taxon>
        <taxon>Zophobas</taxon>
    </lineage>
</organism>
<dbReference type="AlphaFoldDB" id="A0AA38I8F5"/>
<evidence type="ECO:0000256" key="1">
    <source>
        <dbReference type="ARBA" id="ARBA00001954"/>
    </source>
</evidence>
<dbReference type="InterPro" id="IPR037151">
    <property type="entry name" value="AlkB-like_sf"/>
</dbReference>
<accession>A0AA38I8F5</accession>